<evidence type="ECO:0008006" key="3">
    <source>
        <dbReference type="Google" id="ProtNLM"/>
    </source>
</evidence>
<keyword evidence="2" id="KW-1185">Reference proteome</keyword>
<gene>
    <name evidence="1" type="ORF">JBL43_12615</name>
</gene>
<organism evidence="1 2">
    <name type="scientific">Aureibaculum flavum</name>
    <dbReference type="NCBI Taxonomy" id="2795986"/>
    <lineage>
        <taxon>Bacteria</taxon>
        <taxon>Pseudomonadati</taxon>
        <taxon>Bacteroidota</taxon>
        <taxon>Flavobacteriia</taxon>
        <taxon>Flavobacteriales</taxon>
        <taxon>Flavobacteriaceae</taxon>
        <taxon>Aureibaculum</taxon>
    </lineage>
</organism>
<reference evidence="1 2" key="1">
    <citation type="submission" date="2020-12" db="EMBL/GenBank/DDBJ databases">
        <title>Aureibaculum luteum sp. nov. and Aureibaculum flavum sp. nov., novel members of the family Flavobacteriaceae isolated from Antarctic intertidal sediments.</title>
        <authorList>
            <person name="He X."/>
            <person name="Zhang X."/>
        </authorList>
    </citation>
    <scope>NUCLEOTIDE SEQUENCE [LARGE SCALE GENOMIC DNA]</scope>
    <source>
        <strain evidence="1 2">A20</strain>
    </source>
</reference>
<evidence type="ECO:0000313" key="2">
    <source>
        <dbReference type="Proteomes" id="UP000623301"/>
    </source>
</evidence>
<comment type="caution">
    <text evidence="1">The sequence shown here is derived from an EMBL/GenBank/DDBJ whole genome shotgun (WGS) entry which is preliminary data.</text>
</comment>
<dbReference type="RefSeq" id="WP_198841763.1">
    <property type="nucleotide sequence ID" value="NZ_JAEHFJ010000005.1"/>
</dbReference>
<dbReference type="Proteomes" id="UP000623301">
    <property type="component" value="Unassembled WGS sequence"/>
</dbReference>
<accession>A0ABS0WT07</accession>
<name>A0ABS0WT07_9FLAO</name>
<sequence length="192" mass="23090">MTKNILLLFFFTLAMFFSININSQELIPLQVNNSWKYIEKVKIKGKLIKTDTLISRVEKTMDFNNKKWFYMTELNSKYIVRNDEKGQYEIDTLRTQNNGDFKEVLMFRNDNKLNQNPYKVYETIKVKIDDKITLIKTEIGQFECIKYTIIPHEALENEFYEFYFKPGIGLIYHKWVENDKITTSELIQYNIE</sequence>
<proteinExistence type="predicted"/>
<evidence type="ECO:0000313" key="1">
    <source>
        <dbReference type="EMBL" id="MBJ2175087.1"/>
    </source>
</evidence>
<dbReference type="EMBL" id="JAEHFJ010000005">
    <property type="protein sequence ID" value="MBJ2175087.1"/>
    <property type="molecule type" value="Genomic_DNA"/>
</dbReference>
<protein>
    <recommendedName>
        <fullName evidence="3">DUF3108 domain-containing protein</fullName>
    </recommendedName>
</protein>